<dbReference type="Proteomes" id="UP000015354">
    <property type="component" value="Unassembled WGS sequence"/>
</dbReference>
<dbReference type="GO" id="GO:0019287">
    <property type="term" value="P:isopentenyl diphosphate biosynthetic process, mevalonate pathway"/>
    <property type="evidence" value="ECO:0007669"/>
    <property type="project" value="TreeGrafter"/>
</dbReference>
<sequence>MLLFGLVHSTLSKANTKENSYRYTHYQMEASAPGKVLILGGYLIVQAPNVGISIGVSARFTTRVVTSTPSAEGTTELTVLSPQFGKTFVFECHADETEVRVTQKEGPPSPFLYYAALYGIAAARSAGATLSHNVSLELLADNDFYSQRNYLESKNMPVNTANLRQLPKHLPLVGDVSKTGLGSSAAMTTSVVACIYAFFARQHTDKEFIHRIAQVAHSVAQGKIGSGFDVFTAVYGTCAYRRFPAEKVETMLKGVEAPQRVAVAQLTACVDMREAWVENVPFHLPRGIKLVLGDVHQGGSSTPGMVAKIMAWQKANASTPDNLWSKLRENNESYIEALRALIKQAEEQPEAHTAAVEALSAVRHLPDAAPQDAAARLVVAAAQCAALSRTYLRELGVAAGVKVEPEELQGGCSTTRPRCRACSPSAARAPAATTPSLRSCWETPTATRSRRFGRATRG</sequence>
<name>S9TWB6_9TRYP</name>
<dbReference type="InterPro" id="IPR035102">
    <property type="entry name" value="Phosphomevalonate_kinase"/>
</dbReference>
<keyword evidence="7 13" id="KW-0418">Kinase</keyword>
<evidence type="ECO:0000256" key="3">
    <source>
        <dbReference type="ARBA" id="ARBA00012958"/>
    </source>
</evidence>
<evidence type="ECO:0000256" key="8">
    <source>
        <dbReference type="ARBA" id="ARBA00022840"/>
    </source>
</evidence>
<evidence type="ECO:0000256" key="5">
    <source>
        <dbReference type="ARBA" id="ARBA00022679"/>
    </source>
</evidence>
<dbReference type="GO" id="GO:0005777">
    <property type="term" value="C:peroxisome"/>
    <property type="evidence" value="ECO:0007669"/>
    <property type="project" value="TreeGrafter"/>
</dbReference>
<dbReference type="Pfam" id="PF00288">
    <property type="entry name" value="GHMP_kinases_N"/>
    <property type="match status" value="1"/>
</dbReference>
<reference evidence="13 14" key="1">
    <citation type="journal article" date="2013" name="PLoS ONE">
        <title>Predicting the Proteins of Angomonas deanei, Strigomonas culicis and Their Respective Endosymbionts Reveals New Aspects of the Trypanosomatidae Family.</title>
        <authorList>
            <person name="Motta M.C."/>
            <person name="Martins A.C."/>
            <person name="de Souza S.S."/>
            <person name="Catta-Preta C.M."/>
            <person name="Silva R."/>
            <person name="Klein C.C."/>
            <person name="de Almeida L.G."/>
            <person name="de Lima Cunha O."/>
            <person name="Ciapina L.P."/>
            <person name="Brocchi M."/>
            <person name="Colabardini A.C."/>
            <person name="de Araujo Lima B."/>
            <person name="Machado C.R."/>
            <person name="de Almeida Soares C.M."/>
            <person name="Probst C.M."/>
            <person name="de Menezes C.B."/>
            <person name="Thompson C.E."/>
            <person name="Bartholomeu D.C."/>
            <person name="Gradia D.F."/>
            <person name="Pavoni D.P."/>
            <person name="Grisard E.C."/>
            <person name="Fantinatti-Garboggini F."/>
            <person name="Marchini F.K."/>
            <person name="Rodrigues-Luiz G.F."/>
            <person name="Wagner G."/>
            <person name="Goldman G.H."/>
            <person name="Fietto J.L."/>
            <person name="Elias M.C."/>
            <person name="Goldman M.H."/>
            <person name="Sagot M.F."/>
            <person name="Pereira M."/>
            <person name="Stoco P.H."/>
            <person name="de Mendonca-Neto R.P."/>
            <person name="Teixeira S.M."/>
            <person name="Maciel T.E."/>
            <person name="de Oliveira Mendes T.A."/>
            <person name="Urmenyi T.P."/>
            <person name="de Souza W."/>
            <person name="Schenkman S."/>
            <person name="de Vasconcelos A.T."/>
        </authorList>
    </citation>
    <scope>NUCLEOTIDE SEQUENCE [LARGE SCALE GENOMIC DNA]</scope>
</reference>
<dbReference type="InterPro" id="IPR016005">
    <property type="entry name" value="Erg8"/>
</dbReference>
<dbReference type="GO" id="GO:0010142">
    <property type="term" value="P:farnesyl diphosphate biosynthetic process, mevalonate pathway"/>
    <property type="evidence" value="ECO:0007669"/>
    <property type="project" value="TreeGrafter"/>
</dbReference>
<dbReference type="InterPro" id="IPR014721">
    <property type="entry name" value="Ribsml_uS5_D2-typ_fold_subgr"/>
</dbReference>
<evidence type="ECO:0000259" key="12">
    <source>
        <dbReference type="Pfam" id="PF00288"/>
    </source>
</evidence>
<dbReference type="PANTHER" id="PTHR31814:SF2">
    <property type="entry name" value="PHOSPHOMEVALONATE KINASE"/>
    <property type="match status" value="1"/>
</dbReference>
<evidence type="ECO:0000256" key="10">
    <source>
        <dbReference type="ARBA" id="ARBA00023098"/>
    </source>
</evidence>
<comment type="similarity">
    <text evidence="2">Belongs to the GHMP kinase family. Mevalonate kinase subfamily.</text>
</comment>
<protein>
    <recommendedName>
        <fullName evidence="3">phosphomevalonate kinase</fullName>
        <ecNumber evidence="3">2.7.4.2</ecNumber>
    </recommendedName>
</protein>
<dbReference type="PANTHER" id="PTHR31814">
    <property type="match status" value="1"/>
</dbReference>
<keyword evidence="8" id="KW-0067">ATP-binding</keyword>
<dbReference type="AlphaFoldDB" id="S9TWB6"/>
<keyword evidence="11" id="KW-0753">Steroid metabolism</keyword>
<comment type="caution">
    <text evidence="13">The sequence shown here is derived from an EMBL/GenBank/DDBJ whole genome shotgun (WGS) entry which is preliminary data.</text>
</comment>
<evidence type="ECO:0000313" key="13">
    <source>
        <dbReference type="EMBL" id="EPY20879.1"/>
    </source>
</evidence>
<evidence type="ECO:0000256" key="4">
    <source>
        <dbReference type="ARBA" id="ARBA00022516"/>
    </source>
</evidence>
<evidence type="ECO:0000256" key="9">
    <source>
        <dbReference type="ARBA" id="ARBA00022955"/>
    </source>
</evidence>
<dbReference type="PIRSF" id="PIRSF017288">
    <property type="entry name" value="PMK_GHMP_euk"/>
    <property type="match status" value="1"/>
</dbReference>
<dbReference type="EC" id="2.7.4.2" evidence="3"/>
<dbReference type="InterPro" id="IPR020568">
    <property type="entry name" value="Ribosomal_Su5_D2-typ_SF"/>
</dbReference>
<dbReference type="Gene3D" id="3.30.230.10">
    <property type="match status" value="1"/>
</dbReference>
<dbReference type="GO" id="GO:0005524">
    <property type="term" value="F:ATP binding"/>
    <property type="evidence" value="ECO:0007669"/>
    <property type="project" value="UniProtKB-KW"/>
</dbReference>
<dbReference type="EMBL" id="ATMH01008789">
    <property type="protein sequence ID" value="EPY20879.1"/>
    <property type="molecule type" value="Genomic_DNA"/>
</dbReference>
<feature type="domain" description="GHMP kinase N-terminal" evidence="12">
    <location>
        <begin position="177"/>
        <end position="236"/>
    </location>
</feature>
<evidence type="ECO:0000313" key="14">
    <source>
        <dbReference type="Proteomes" id="UP000015354"/>
    </source>
</evidence>
<dbReference type="InterPro" id="IPR006204">
    <property type="entry name" value="GHMP_kinase_N_dom"/>
</dbReference>
<dbReference type="OrthoDB" id="10262935at2759"/>
<evidence type="ECO:0000256" key="1">
    <source>
        <dbReference type="ARBA" id="ARBA00005017"/>
    </source>
</evidence>
<keyword evidence="5" id="KW-0808">Transferase</keyword>
<organism evidence="13 14">
    <name type="scientific">Strigomonas culicis</name>
    <dbReference type="NCBI Taxonomy" id="28005"/>
    <lineage>
        <taxon>Eukaryota</taxon>
        <taxon>Discoba</taxon>
        <taxon>Euglenozoa</taxon>
        <taxon>Kinetoplastea</taxon>
        <taxon>Metakinetoplastina</taxon>
        <taxon>Trypanosomatida</taxon>
        <taxon>Trypanosomatidae</taxon>
        <taxon>Strigomonadinae</taxon>
        <taxon>Strigomonas</taxon>
    </lineage>
</organism>
<keyword evidence="6" id="KW-0547">Nucleotide-binding</keyword>
<keyword evidence="4" id="KW-0444">Lipid biosynthesis</keyword>
<gene>
    <name evidence="13" type="ORF">STCU_08789</name>
</gene>
<dbReference type="GO" id="GO:0006694">
    <property type="term" value="P:steroid biosynthetic process"/>
    <property type="evidence" value="ECO:0007669"/>
    <property type="project" value="UniProtKB-KW"/>
</dbReference>
<accession>S9TWB6</accession>
<dbReference type="SUPFAM" id="SSF54211">
    <property type="entry name" value="Ribosomal protein S5 domain 2-like"/>
    <property type="match status" value="1"/>
</dbReference>
<evidence type="ECO:0000256" key="2">
    <source>
        <dbReference type="ARBA" id="ARBA00006495"/>
    </source>
</evidence>
<comment type="pathway">
    <text evidence="1">Isoprenoid biosynthesis; isopentenyl diphosphate biosynthesis via mevalonate pathway; isopentenyl diphosphate from (R)-mevalonate: step 2/3.</text>
</comment>
<keyword evidence="10" id="KW-0443">Lipid metabolism</keyword>
<dbReference type="GO" id="GO:0004631">
    <property type="term" value="F:phosphomevalonate kinase activity"/>
    <property type="evidence" value="ECO:0007669"/>
    <property type="project" value="UniProtKB-EC"/>
</dbReference>
<keyword evidence="14" id="KW-1185">Reference proteome</keyword>
<keyword evidence="9" id="KW-0752">Steroid biosynthesis</keyword>
<proteinExistence type="inferred from homology"/>
<evidence type="ECO:0000256" key="7">
    <source>
        <dbReference type="ARBA" id="ARBA00022777"/>
    </source>
</evidence>
<evidence type="ECO:0000256" key="6">
    <source>
        <dbReference type="ARBA" id="ARBA00022741"/>
    </source>
</evidence>
<evidence type="ECO:0000256" key="11">
    <source>
        <dbReference type="ARBA" id="ARBA00023221"/>
    </source>
</evidence>